<accession>A0AAD9HPR2</accession>
<protein>
    <submittedName>
        <fullName evidence="2">Uncharacterized protein</fullName>
    </submittedName>
</protein>
<comment type="caution">
    <text evidence="2">The sequence shown here is derived from an EMBL/GenBank/DDBJ whole genome shotgun (WGS) entry which is preliminary data.</text>
</comment>
<proteinExistence type="predicted"/>
<feature type="region of interest" description="Disordered" evidence="1">
    <location>
        <begin position="1"/>
        <end position="23"/>
    </location>
</feature>
<feature type="compositionally biased region" description="Basic and acidic residues" evidence="1">
    <location>
        <begin position="1"/>
        <end position="10"/>
    </location>
</feature>
<name>A0AAD9HPR2_9PEZI</name>
<feature type="compositionally biased region" description="Polar residues" evidence="1">
    <location>
        <begin position="182"/>
        <end position="197"/>
    </location>
</feature>
<feature type="region of interest" description="Disordered" evidence="1">
    <location>
        <begin position="176"/>
        <end position="239"/>
    </location>
</feature>
<dbReference type="AlphaFoldDB" id="A0AAD9HPR2"/>
<feature type="compositionally biased region" description="Basic residues" evidence="1">
    <location>
        <begin position="204"/>
        <end position="217"/>
    </location>
</feature>
<keyword evidence="3" id="KW-1185">Reference proteome</keyword>
<reference evidence="2" key="1">
    <citation type="submission" date="2021-06" db="EMBL/GenBank/DDBJ databases">
        <title>Comparative genomics, transcriptomics and evolutionary studies reveal genomic signatures of adaptation to plant cell wall in hemibiotrophic fungi.</title>
        <authorList>
            <consortium name="DOE Joint Genome Institute"/>
            <person name="Baroncelli R."/>
            <person name="Diaz J.F."/>
            <person name="Benocci T."/>
            <person name="Peng M."/>
            <person name="Battaglia E."/>
            <person name="Haridas S."/>
            <person name="Andreopoulos W."/>
            <person name="Labutti K."/>
            <person name="Pangilinan J."/>
            <person name="Floch G.L."/>
            <person name="Makela M.R."/>
            <person name="Henrissat B."/>
            <person name="Grigoriev I.V."/>
            <person name="Crouch J.A."/>
            <person name="De Vries R.P."/>
            <person name="Sukno S.A."/>
            <person name="Thon M.R."/>
        </authorList>
    </citation>
    <scope>NUCLEOTIDE SEQUENCE</scope>
    <source>
        <strain evidence="2">MAFF235873</strain>
    </source>
</reference>
<gene>
    <name evidence="2" type="ORF">LX32DRAFT_244728</name>
</gene>
<evidence type="ECO:0000313" key="3">
    <source>
        <dbReference type="Proteomes" id="UP001232148"/>
    </source>
</evidence>
<organism evidence="2 3">
    <name type="scientific">Colletotrichum zoysiae</name>
    <dbReference type="NCBI Taxonomy" id="1216348"/>
    <lineage>
        <taxon>Eukaryota</taxon>
        <taxon>Fungi</taxon>
        <taxon>Dikarya</taxon>
        <taxon>Ascomycota</taxon>
        <taxon>Pezizomycotina</taxon>
        <taxon>Sordariomycetes</taxon>
        <taxon>Hypocreomycetidae</taxon>
        <taxon>Glomerellales</taxon>
        <taxon>Glomerellaceae</taxon>
        <taxon>Colletotrichum</taxon>
        <taxon>Colletotrichum graminicola species complex</taxon>
    </lineage>
</organism>
<dbReference type="EMBL" id="MU842836">
    <property type="protein sequence ID" value="KAK2031824.1"/>
    <property type="molecule type" value="Genomic_DNA"/>
</dbReference>
<evidence type="ECO:0000313" key="2">
    <source>
        <dbReference type="EMBL" id="KAK2031824.1"/>
    </source>
</evidence>
<sequence>MDQGITRHAEQGASSGLNSDGDLYHRGDERPYAGAWHSICRQPVSHMPCSFLFTDSIPNPTGRGGRNPPLLLPEPPPGGMMGDPPPFAPIVSRPALVASSGGAANHAPQSCCQLSPISCYHQQRRFRCRAKRLSLATPTMVAGLTRRRGALESAWVNWEVGHDRIPTLFCRVPQAHKEGTTRSESSLQQTGLASSDQRVFVPRHPGRLRARRKHHVQRQQQRQRQLHRRMGRHGPAFFS</sequence>
<evidence type="ECO:0000256" key="1">
    <source>
        <dbReference type="SAM" id="MobiDB-lite"/>
    </source>
</evidence>
<dbReference type="Proteomes" id="UP001232148">
    <property type="component" value="Unassembled WGS sequence"/>
</dbReference>